<keyword evidence="2" id="KW-0456">Lyase</keyword>
<dbReference type="SUPFAM" id="SSF110857">
    <property type="entry name" value="Gamma-glutamyl cyclotransferase-like"/>
    <property type="match status" value="1"/>
</dbReference>
<evidence type="ECO:0000256" key="2">
    <source>
        <dbReference type="ARBA" id="ARBA00023239"/>
    </source>
</evidence>
<dbReference type="Gene3D" id="3.10.490.10">
    <property type="entry name" value="Gamma-glutamyl cyclotransferase-like"/>
    <property type="match status" value="1"/>
</dbReference>
<keyword evidence="6" id="KW-1185">Reference proteome</keyword>
<dbReference type="InterPro" id="IPR013024">
    <property type="entry name" value="GGCT-like"/>
</dbReference>
<feature type="active site" description="Proton acceptor" evidence="3">
    <location>
        <position position="81"/>
    </location>
</feature>
<dbReference type="EMBL" id="MU865478">
    <property type="protein sequence ID" value="KAK4222337.1"/>
    <property type="molecule type" value="Genomic_DNA"/>
</dbReference>
<comment type="caution">
    <text evidence="5">The sequence shown here is derived from an EMBL/GenBank/DDBJ whole genome shotgun (WGS) entry which is preliminary data.</text>
</comment>
<reference evidence="5" key="2">
    <citation type="submission" date="2023-05" db="EMBL/GenBank/DDBJ databases">
        <authorList>
            <consortium name="Lawrence Berkeley National Laboratory"/>
            <person name="Steindorff A."/>
            <person name="Hensen N."/>
            <person name="Bonometti L."/>
            <person name="Westerberg I."/>
            <person name="Brannstrom I.O."/>
            <person name="Guillou S."/>
            <person name="Cros-Aarteil S."/>
            <person name="Calhoun S."/>
            <person name="Haridas S."/>
            <person name="Kuo A."/>
            <person name="Mondo S."/>
            <person name="Pangilinan J."/>
            <person name="Riley R."/>
            <person name="Labutti K."/>
            <person name="Andreopoulos B."/>
            <person name="Lipzen A."/>
            <person name="Chen C."/>
            <person name="Yanf M."/>
            <person name="Daum C."/>
            <person name="Ng V."/>
            <person name="Clum A."/>
            <person name="Ohm R."/>
            <person name="Martin F."/>
            <person name="Silar P."/>
            <person name="Natvig D."/>
            <person name="Lalanne C."/>
            <person name="Gautier V."/>
            <person name="Ament-Velasquez S.L."/>
            <person name="Kruys A."/>
            <person name="Hutchinson M.I."/>
            <person name="Powell A.J."/>
            <person name="Barry K."/>
            <person name="Miller A.N."/>
            <person name="Grigoriev I.V."/>
            <person name="Debuchy R."/>
            <person name="Gladieux P."/>
            <person name="Thoren M.H."/>
            <person name="Johannesson H."/>
        </authorList>
    </citation>
    <scope>NUCLEOTIDE SEQUENCE</scope>
    <source>
        <strain evidence="5">CBS 990.96</strain>
    </source>
</reference>
<accession>A0AAN7BG40</accession>
<dbReference type="InterPro" id="IPR036568">
    <property type="entry name" value="GGCT-like_sf"/>
</dbReference>
<dbReference type="EC" id="4.3.2.9" evidence="1"/>
<sequence length="197" mass="22493">MSSTSTSHIYFGYGSNLWLDQMSRRCPSSPYTGIGLLRGYKWFINARGYANIAPSSNPSDEVWGLIYDLTPKDEAQLDINEGVPVAYEKRVIPVLFTPKKGSEEEEKKREVVVDMLVYIDFRRNKGGYKPREEYIHRMNMGIKDALKEGVPKEYVEEVLREYIPEEGGDEELARRQAGLFRDESGVIEPVEGEVFLG</sequence>
<evidence type="ECO:0000313" key="6">
    <source>
        <dbReference type="Proteomes" id="UP001301958"/>
    </source>
</evidence>
<dbReference type="CDD" id="cd06661">
    <property type="entry name" value="GGCT_like"/>
    <property type="match status" value="1"/>
</dbReference>
<gene>
    <name evidence="5" type="ORF">QBC38DRAFT_490175</name>
</gene>
<evidence type="ECO:0000256" key="3">
    <source>
        <dbReference type="PIRSR" id="PIRSR617939-1"/>
    </source>
</evidence>
<feature type="binding site" evidence="4">
    <location>
        <position position="134"/>
    </location>
    <ligand>
        <name>substrate</name>
    </ligand>
</feature>
<feature type="binding site" evidence="4">
    <location>
        <begin position="10"/>
        <end position="15"/>
    </location>
    <ligand>
        <name>substrate</name>
    </ligand>
</feature>
<dbReference type="Pfam" id="PF13772">
    <property type="entry name" value="AIG2_2"/>
    <property type="match status" value="1"/>
</dbReference>
<protein>
    <recommendedName>
        <fullName evidence="1">gamma-glutamylcyclotransferase</fullName>
        <ecNumber evidence="1">4.3.2.9</ecNumber>
    </recommendedName>
</protein>
<proteinExistence type="predicted"/>
<dbReference type="GO" id="GO:0003839">
    <property type="term" value="F:gamma-glutamylcyclotransferase activity"/>
    <property type="evidence" value="ECO:0007669"/>
    <property type="project" value="UniProtKB-EC"/>
</dbReference>
<dbReference type="AlphaFoldDB" id="A0AAN7BG40"/>
<evidence type="ECO:0000256" key="4">
    <source>
        <dbReference type="PIRSR" id="PIRSR617939-2"/>
    </source>
</evidence>
<reference evidence="5" key="1">
    <citation type="journal article" date="2023" name="Mol. Phylogenet. Evol.">
        <title>Genome-scale phylogeny and comparative genomics of the fungal order Sordariales.</title>
        <authorList>
            <person name="Hensen N."/>
            <person name="Bonometti L."/>
            <person name="Westerberg I."/>
            <person name="Brannstrom I.O."/>
            <person name="Guillou S."/>
            <person name="Cros-Aarteil S."/>
            <person name="Calhoun S."/>
            <person name="Haridas S."/>
            <person name="Kuo A."/>
            <person name="Mondo S."/>
            <person name="Pangilinan J."/>
            <person name="Riley R."/>
            <person name="LaButti K."/>
            <person name="Andreopoulos B."/>
            <person name="Lipzen A."/>
            <person name="Chen C."/>
            <person name="Yan M."/>
            <person name="Daum C."/>
            <person name="Ng V."/>
            <person name="Clum A."/>
            <person name="Steindorff A."/>
            <person name="Ohm R.A."/>
            <person name="Martin F."/>
            <person name="Silar P."/>
            <person name="Natvig D.O."/>
            <person name="Lalanne C."/>
            <person name="Gautier V."/>
            <person name="Ament-Velasquez S.L."/>
            <person name="Kruys A."/>
            <person name="Hutchinson M.I."/>
            <person name="Powell A.J."/>
            <person name="Barry K."/>
            <person name="Miller A.N."/>
            <person name="Grigoriev I.V."/>
            <person name="Debuchy R."/>
            <person name="Gladieux P."/>
            <person name="Hiltunen Thoren M."/>
            <person name="Johannesson H."/>
        </authorList>
    </citation>
    <scope>NUCLEOTIDE SEQUENCE</scope>
    <source>
        <strain evidence="5">CBS 990.96</strain>
    </source>
</reference>
<dbReference type="PANTHER" id="PTHR12935">
    <property type="entry name" value="GAMMA-GLUTAMYLCYCLOTRANSFERASE"/>
    <property type="match status" value="1"/>
</dbReference>
<evidence type="ECO:0000256" key="1">
    <source>
        <dbReference type="ARBA" id="ARBA00012346"/>
    </source>
</evidence>
<evidence type="ECO:0000313" key="5">
    <source>
        <dbReference type="EMBL" id="KAK4222337.1"/>
    </source>
</evidence>
<organism evidence="5 6">
    <name type="scientific">Podospora fimiseda</name>
    <dbReference type="NCBI Taxonomy" id="252190"/>
    <lineage>
        <taxon>Eukaryota</taxon>
        <taxon>Fungi</taxon>
        <taxon>Dikarya</taxon>
        <taxon>Ascomycota</taxon>
        <taxon>Pezizomycotina</taxon>
        <taxon>Sordariomycetes</taxon>
        <taxon>Sordariomycetidae</taxon>
        <taxon>Sordariales</taxon>
        <taxon>Podosporaceae</taxon>
        <taxon>Podospora</taxon>
    </lineage>
</organism>
<dbReference type="InterPro" id="IPR017939">
    <property type="entry name" value="G-Glutamylcylcotransferase"/>
</dbReference>
<name>A0AAN7BG40_9PEZI</name>
<dbReference type="PANTHER" id="PTHR12935:SF0">
    <property type="entry name" value="GAMMA-GLUTAMYLCYCLOTRANSFERASE"/>
    <property type="match status" value="1"/>
</dbReference>
<dbReference type="Proteomes" id="UP001301958">
    <property type="component" value="Unassembled WGS sequence"/>
</dbReference>